<evidence type="ECO:0000256" key="7">
    <source>
        <dbReference type="ARBA" id="ARBA00023315"/>
    </source>
</evidence>
<keyword evidence="4 8" id="KW-0812">Transmembrane</keyword>
<keyword evidence="11" id="KW-1185">Reference proteome</keyword>
<evidence type="ECO:0000259" key="9">
    <source>
        <dbReference type="Pfam" id="PF01529"/>
    </source>
</evidence>
<evidence type="ECO:0000256" key="5">
    <source>
        <dbReference type="ARBA" id="ARBA00022989"/>
    </source>
</evidence>
<protein>
    <recommendedName>
        <fullName evidence="8">S-acyltransferase</fullName>
        <ecNumber evidence="8">2.3.1.225</ecNumber>
    </recommendedName>
    <alternativeName>
        <fullName evidence="8">Palmitoyltransferase</fullName>
    </alternativeName>
</protein>
<dbReference type="GO" id="GO:0016020">
    <property type="term" value="C:membrane"/>
    <property type="evidence" value="ECO:0007669"/>
    <property type="project" value="UniProtKB-SubCell"/>
</dbReference>
<feature type="transmembrane region" description="Helical" evidence="8">
    <location>
        <begin position="81"/>
        <end position="100"/>
    </location>
</feature>
<keyword evidence="5 8" id="KW-1133">Transmembrane helix</keyword>
<sequence>MASPARRTRETDDATVNAMGGDRNVFASRACDACRALGSFMVLVVLAIVGLTYYATVVVVYGPLAAEGGEDAGVATGALCAYHVFAFMLLWSYFACVLTAPGDVPRGWTPAPEDPEEAASEAKKSNSEKRRRFCKKCAAWKPTRTHHCSVCKRCVLKMDHHCVWVANCVGAYNYKFFLQFLAYTFLATVLDAILLLSNFIDFFKDVDPAEGTELAVVFVTFIVNVAFSASLLGFLVMHGNLILSNMTTIEMYEKKKTLPWKYDLGRFRNFKEVFGENVFMWFLPVHSSSHLEKMRVNTGISDGECLEGAAYARACESAQREATIGNRKGRA</sequence>
<dbReference type="Gramene" id="ABO97829">
    <property type="protein sequence ID" value="ABO97829"/>
    <property type="gene ID" value="OSTLU_50433"/>
</dbReference>
<evidence type="ECO:0000256" key="2">
    <source>
        <dbReference type="ARBA" id="ARBA00008574"/>
    </source>
</evidence>
<dbReference type="PROSITE" id="PS50216">
    <property type="entry name" value="DHHC"/>
    <property type="match status" value="1"/>
</dbReference>
<comment type="similarity">
    <text evidence="2 8">Belongs to the DHHC palmitoyltransferase family.</text>
</comment>
<evidence type="ECO:0000256" key="3">
    <source>
        <dbReference type="ARBA" id="ARBA00022679"/>
    </source>
</evidence>
<dbReference type="EMBL" id="CP000589">
    <property type="protein sequence ID" value="ABO97829.1"/>
    <property type="molecule type" value="Genomic_DNA"/>
</dbReference>
<keyword evidence="7 8" id="KW-0012">Acyltransferase</keyword>
<dbReference type="InterPro" id="IPR001594">
    <property type="entry name" value="Palmitoyltrfase_DHHC"/>
</dbReference>
<dbReference type="HOGENOM" id="CLU_027721_2_1_1"/>
<dbReference type="GO" id="GO:0019706">
    <property type="term" value="F:protein-cysteine S-palmitoyltransferase activity"/>
    <property type="evidence" value="ECO:0007669"/>
    <property type="project" value="UniProtKB-EC"/>
</dbReference>
<keyword evidence="3 8" id="KW-0808">Transferase</keyword>
<dbReference type="eggNOG" id="KOG1315">
    <property type="taxonomic scope" value="Eukaryota"/>
</dbReference>
<name>A4S2I4_OSTLU</name>
<dbReference type="InterPro" id="IPR039859">
    <property type="entry name" value="PFA4/ZDH16/20/ERF2-like"/>
</dbReference>
<dbReference type="OMA" id="NCYSSFP"/>
<evidence type="ECO:0000256" key="8">
    <source>
        <dbReference type="RuleBase" id="RU079119"/>
    </source>
</evidence>
<proteinExistence type="inferred from homology"/>
<keyword evidence="6 8" id="KW-0472">Membrane</keyword>
<evidence type="ECO:0000313" key="11">
    <source>
        <dbReference type="Proteomes" id="UP000001568"/>
    </source>
</evidence>
<evidence type="ECO:0000313" key="10">
    <source>
        <dbReference type="EMBL" id="ABO97829.1"/>
    </source>
</evidence>
<dbReference type="KEGG" id="olu:OSTLU_50433"/>
<feature type="domain" description="Palmitoyltransferase DHHC" evidence="9">
    <location>
        <begin position="128"/>
        <end position="254"/>
    </location>
</feature>
<evidence type="ECO:0000256" key="6">
    <source>
        <dbReference type="ARBA" id="ARBA00023136"/>
    </source>
</evidence>
<comment type="catalytic activity">
    <reaction evidence="8">
        <text>L-cysteinyl-[protein] + hexadecanoyl-CoA = S-hexadecanoyl-L-cysteinyl-[protein] + CoA</text>
        <dbReference type="Rhea" id="RHEA:36683"/>
        <dbReference type="Rhea" id="RHEA-COMP:10131"/>
        <dbReference type="Rhea" id="RHEA-COMP:11032"/>
        <dbReference type="ChEBI" id="CHEBI:29950"/>
        <dbReference type="ChEBI" id="CHEBI:57287"/>
        <dbReference type="ChEBI" id="CHEBI:57379"/>
        <dbReference type="ChEBI" id="CHEBI:74151"/>
        <dbReference type="EC" id="2.3.1.225"/>
    </reaction>
</comment>
<dbReference type="EC" id="2.3.1.225" evidence="8"/>
<comment type="domain">
    <text evidence="8">The DHHC domain is required for palmitoyltransferase activity.</text>
</comment>
<dbReference type="Proteomes" id="UP000001568">
    <property type="component" value="Chromosome 9"/>
</dbReference>
<dbReference type="AlphaFoldDB" id="A4S2I4"/>
<feature type="transmembrane region" description="Helical" evidence="8">
    <location>
        <begin position="36"/>
        <end position="61"/>
    </location>
</feature>
<dbReference type="PANTHER" id="PTHR12246">
    <property type="entry name" value="PALMITOYLTRANSFERASE ZDHHC16"/>
    <property type="match status" value="1"/>
</dbReference>
<dbReference type="GeneID" id="5003654"/>
<evidence type="ECO:0000256" key="4">
    <source>
        <dbReference type="ARBA" id="ARBA00022692"/>
    </source>
</evidence>
<dbReference type="Pfam" id="PF01529">
    <property type="entry name" value="DHHC"/>
    <property type="match status" value="1"/>
</dbReference>
<reference evidence="10 11" key="1">
    <citation type="journal article" date="2007" name="Proc. Natl. Acad. Sci. U.S.A.">
        <title>The tiny eukaryote Ostreococcus provides genomic insights into the paradox of plankton speciation.</title>
        <authorList>
            <person name="Palenik B."/>
            <person name="Grimwood J."/>
            <person name="Aerts A."/>
            <person name="Rouze P."/>
            <person name="Salamov A."/>
            <person name="Putnam N."/>
            <person name="Dupont C."/>
            <person name="Jorgensen R."/>
            <person name="Derelle E."/>
            <person name="Rombauts S."/>
            <person name="Zhou K."/>
            <person name="Otillar R."/>
            <person name="Merchant S.S."/>
            <person name="Podell S."/>
            <person name="Gaasterland T."/>
            <person name="Napoli C."/>
            <person name="Gendler K."/>
            <person name="Manuell A."/>
            <person name="Tai V."/>
            <person name="Vallon O."/>
            <person name="Piganeau G."/>
            <person name="Jancek S."/>
            <person name="Heijde M."/>
            <person name="Jabbari K."/>
            <person name="Bowler C."/>
            <person name="Lohr M."/>
            <person name="Robbens S."/>
            <person name="Werner G."/>
            <person name="Dubchak I."/>
            <person name="Pazour G.J."/>
            <person name="Ren Q."/>
            <person name="Paulsen I."/>
            <person name="Delwiche C."/>
            <person name="Schmutz J."/>
            <person name="Rokhsar D."/>
            <person name="Van de Peer Y."/>
            <person name="Moreau H."/>
            <person name="Grigoriev I.V."/>
        </authorList>
    </citation>
    <scope>NUCLEOTIDE SEQUENCE [LARGE SCALE GENOMIC DNA]</scope>
    <source>
        <strain evidence="10 11">CCE9901</strain>
    </source>
</reference>
<dbReference type="OrthoDB" id="496365at2759"/>
<evidence type="ECO:0000256" key="1">
    <source>
        <dbReference type="ARBA" id="ARBA00004141"/>
    </source>
</evidence>
<accession>A4S2I4</accession>
<feature type="transmembrane region" description="Helical" evidence="8">
    <location>
        <begin position="180"/>
        <end position="203"/>
    </location>
</feature>
<comment type="subcellular location">
    <subcellularLocation>
        <location evidence="1">Membrane</location>
        <topology evidence="1">Multi-pass membrane protein</topology>
    </subcellularLocation>
</comment>
<dbReference type="RefSeq" id="XP_001419536.1">
    <property type="nucleotide sequence ID" value="XM_001419499.1"/>
</dbReference>
<organism evidence="10 11">
    <name type="scientific">Ostreococcus lucimarinus (strain CCE9901)</name>
    <dbReference type="NCBI Taxonomy" id="436017"/>
    <lineage>
        <taxon>Eukaryota</taxon>
        <taxon>Viridiplantae</taxon>
        <taxon>Chlorophyta</taxon>
        <taxon>Mamiellophyceae</taxon>
        <taxon>Mamiellales</taxon>
        <taxon>Bathycoccaceae</taxon>
        <taxon>Ostreococcus</taxon>
    </lineage>
</organism>
<feature type="transmembrane region" description="Helical" evidence="8">
    <location>
        <begin position="215"/>
        <end position="236"/>
    </location>
</feature>
<gene>
    <name evidence="10" type="ORF">OSTLU_50433</name>
</gene>